<name>A0ABU9K5A2_9BACI</name>
<evidence type="ECO:0000256" key="4">
    <source>
        <dbReference type="PIRNR" id="PIRNR005690"/>
    </source>
</evidence>
<evidence type="ECO:0000313" key="7">
    <source>
        <dbReference type="Proteomes" id="UP001389717"/>
    </source>
</evidence>
<evidence type="ECO:0000256" key="5">
    <source>
        <dbReference type="SAM" id="Phobius"/>
    </source>
</evidence>
<sequence length="462" mass="51424">MYNEIVSLLEGQSDVIFLEKDINNNKVIFIYLEGFVELSYIEDKIIPRVASLDEMDRSDSVGSTEAVESIMRGDVIVIRGDAALKMSGGGYEIRSINEPQNEAVVRGPRDGFVESLTTNISLLRRRYLSTDLKIEISTKGERTKTKLAIAYIDGIVDEKVLEKVRKRMDSIKIDGVLDSGIVEQWIEDSWYTPFPQVQYTERPDKVIASLLEGRIAILVNGTPIVLLVPVVLSMLFQSPGDYYERWIVGSSIRFVRYSAALIALILPSLYIALISFHPGLIPTKFAISIAGTRANVPFPSLLEALMMEFTLEMLREAGLQLPKVIGQTVGIVGGLVIGEAAVQAGIVSPMMVIVVALTAVSSFLIPHYNVAISFRLLRFPLMLLAGTVGLLGVILGLLAILAHLLTIKSFGINYFSPIAPYRIKDWMDFVVRGPLPLLQNRPEVLHNYDKKRMDLKQRKKGW</sequence>
<keyword evidence="7" id="KW-1185">Reference proteome</keyword>
<organism evidence="6 7">
    <name type="scientific">Rossellomorea oryzaecorticis</name>
    <dbReference type="NCBI Taxonomy" id="1396505"/>
    <lineage>
        <taxon>Bacteria</taxon>
        <taxon>Bacillati</taxon>
        <taxon>Bacillota</taxon>
        <taxon>Bacilli</taxon>
        <taxon>Bacillales</taxon>
        <taxon>Bacillaceae</taxon>
        <taxon>Rossellomorea</taxon>
    </lineage>
</organism>
<feature type="transmembrane region" description="Helical" evidence="5">
    <location>
        <begin position="257"/>
        <end position="276"/>
    </location>
</feature>
<evidence type="ECO:0000256" key="2">
    <source>
        <dbReference type="ARBA" id="ARBA00005278"/>
    </source>
</evidence>
<keyword evidence="5" id="KW-1133">Transmembrane helix</keyword>
<keyword evidence="5" id="KW-0812">Transmembrane</keyword>
<dbReference type="InterPro" id="IPR004995">
    <property type="entry name" value="Spore_Ger"/>
</dbReference>
<dbReference type="EMBL" id="JBBYAF010000003">
    <property type="protein sequence ID" value="MEL3971188.1"/>
    <property type="molecule type" value="Genomic_DNA"/>
</dbReference>
<keyword evidence="3 4" id="KW-0472">Membrane</keyword>
<reference evidence="6 7" key="1">
    <citation type="submission" date="2024-04" db="EMBL/GenBank/DDBJ databases">
        <title>Bacillus oryzaecorticis sp. nov., a moderately halophilic bacterium isolated from rice husks.</title>
        <authorList>
            <person name="Zhu H.-S."/>
        </authorList>
    </citation>
    <scope>NUCLEOTIDE SEQUENCE [LARGE SCALE GENOMIC DNA]</scope>
    <source>
        <strain evidence="6 7">ZC255</strain>
    </source>
</reference>
<dbReference type="Proteomes" id="UP001389717">
    <property type="component" value="Unassembled WGS sequence"/>
</dbReference>
<dbReference type="PIRSF" id="PIRSF005690">
    <property type="entry name" value="GerBA"/>
    <property type="match status" value="1"/>
</dbReference>
<comment type="similarity">
    <text evidence="2 4">Belongs to the GerABKA family.</text>
</comment>
<comment type="caution">
    <text evidence="6">The sequence shown here is derived from an EMBL/GenBank/DDBJ whole genome shotgun (WGS) entry which is preliminary data.</text>
</comment>
<feature type="transmembrane region" description="Helical" evidence="5">
    <location>
        <begin position="381"/>
        <end position="405"/>
    </location>
</feature>
<comment type="subcellular location">
    <subcellularLocation>
        <location evidence="4">Cell membrane</location>
    </subcellularLocation>
    <subcellularLocation>
        <location evidence="1">Membrane</location>
        <topology evidence="1">Multi-pass membrane protein</topology>
    </subcellularLocation>
</comment>
<protein>
    <submittedName>
        <fullName evidence="6">Spore germination protein</fullName>
    </submittedName>
</protein>
<gene>
    <name evidence="6" type="ORF">AAEO50_02760</name>
</gene>
<dbReference type="InterPro" id="IPR050768">
    <property type="entry name" value="UPF0353/GerABKA_families"/>
</dbReference>
<feature type="transmembrane region" description="Helical" evidence="5">
    <location>
        <begin position="215"/>
        <end position="236"/>
    </location>
</feature>
<proteinExistence type="inferred from homology"/>
<dbReference type="Pfam" id="PF03323">
    <property type="entry name" value="GerA"/>
    <property type="match status" value="1"/>
</dbReference>
<dbReference type="PANTHER" id="PTHR22550">
    <property type="entry name" value="SPORE GERMINATION PROTEIN"/>
    <property type="match status" value="1"/>
</dbReference>
<evidence type="ECO:0000256" key="1">
    <source>
        <dbReference type="ARBA" id="ARBA00004141"/>
    </source>
</evidence>
<evidence type="ECO:0000313" key="6">
    <source>
        <dbReference type="EMBL" id="MEL3971188.1"/>
    </source>
</evidence>
<feature type="transmembrane region" description="Helical" evidence="5">
    <location>
        <begin position="349"/>
        <end position="369"/>
    </location>
</feature>
<accession>A0ABU9K5A2</accession>
<dbReference type="PANTHER" id="PTHR22550:SF5">
    <property type="entry name" value="LEUCINE ZIPPER PROTEIN 4"/>
    <property type="match status" value="1"/>
</dbReference>
<evidence type="ECO:0000256" key="3">
    <source>
        <dbReference type="ARBA" id="ARBA00023136"/>
    </source>
</evidence>
<dbReference type="RefSeq" id="WP_341980158.1">
    <property type="nucleotide sequence ID" value="NZ_JBBYAF010000003.1"/>
</dbReference>